<dbReference type="STRING" id="36646.A0A1V6UEU9"/>
<feature type="chain" id="PRO_5013026046" description="Extracellular membrane protein CFEM domain-containing protein" evidence="2">
    <location>
        <begin position="22"/>
        <end position="263"/>
    </location>
</feature>
<evidence type="ECO:0008006" key="5">
    <source>
        <dbReference type="Google" id="ProtNLM"/>
    </source>
</evidence>
<evidence type="ECO:0000313" key="3">
    <source>
        <dbReference type="EMBL" id="OQE36977.1"/>
    </source>
</evidence>
<evidence type="ECO:0000313" key="4">
    <source>
        <dbReference type="Proteomes" id="UP000191500"/>
    </source>
</evidence>
<organism evidence="3 4">
    <name type="scientific">Penicillium coprophilum</name>
    <dbReference type="NCBI Taxonomy" id="36646"/>
    <lineage>
        <taxon>Eukaryota</taxon>
        <taxon>Fungi</taxon>
        <taxon>Dikarya</taxon>
        <taxon>Ascomycota</taxon>
        <taxon>Pezizomycotina</taxon>
        <taxon>Eurotiomycetes</taxon>
        <taxon>Eurotiomycetidae</taxon>
        <taxon>Eurotiales</taxon>
        <taxon>Aspergillaceae</taxon>
        <taxon>Penicillium</taxon>
    </lineage>
</organism>
<keyword evidence="4" id="KW-1185">Reference proteome</keyword>
<accession>A0A1V6UEU9</accession>
<protein>
    <recommendedName>
        <fullName evidence="5">Extracellular membrane protein CFEM domain-containing protein</fullName>
    </recommendedName>
</protein>
<keyword evidence="2" id="KW-0732">Signal</keyword>
<sequence>MARLSIVFVRLAIFSATLVTAFNQTFQLENSNCDNNCFFSSFPGGSCTDDAACMCDKQQYREAYFCCMKDCNPNVLPEAVCGVKLTTSAGILVAATTTTATSATSTATVVHSTTGDSKSSTGSVSGTTVLSSTSTQAVSTAQNQTSSASSTPAPTNAASGKGVMLNTVMVIVAVSAVKKENGVGPLNTVLHVKVKFHKFNKEHVSGVVFDGAYKLSKLHDGVENKTQIAQALHGLSEAAYKASLVLEPGTLITHGNPEGPLIA</sequence>
<gene>
    <name evidence="3" type="ORF">PENCOP_c011G07622</name>
</gene>
<dbReference type="Proteomes" id="UP000191500">
    <property type="component" value="Unassembled WGS sequence"/>
</dbReference>
<reference evidence="4" key="1">
    <citation type="journal article" date="2017" name="Nat. Microbiol.">
        <title>Global analysis of biosynthetic gene clusters reveals vast potential of secondary metabolite production in Penicillium species.</title>
        <authorList>
            <person name="Nielsen J.C."/>
            <person name="Grijseels S."/>
            <person name="Prigent S."/>
            <person name="Ji B."/>
            <person name="Dainat J."/>
            <person name="Nielsen K.F."/>
            <person name="Frisvad J.C."/>
            <person name="Workman M."/>
            <person name="Nielsen J."/>
        </authorList>
    </citation>
    <scope>NUCLEOTIDE SEQUENCE [LARGE SCALE GENOMIC DNA]</scope>
    <source>
        <strain evidence="4">IBT 31321</strain>
    </source>
</reference>
<dbReference type="EMBL" id="MDDG01000011">
    <property type="protein sequence ID" value="OQE36977.1"/>
    <property type="molecule type" value="Genomic_DNA"/>
</dbReference>
<feature type="signal peptide" evidence="2">
    <location>
        <begin position="1"/>
        <end position="21"/>
    </location>
</feature>
<name>A0A1V6UEU9_9EURO</name>
<feature type="region of interest" description="Disordered" evidence="1">
    <location>
        <begin position="105"/>
        <end position="158"/>
    </location>
</feature>
<evidence type="ECO:0000256" key="2">
    <source>
        <dbReference type="SAM" id="SignalP"/>
    </source>
</evidence>
<dbReference type="AlphaFoldDB" id="A0A1V6UEU9"/>
<comment type="caution">
    <text evidence="3">The sequence shown here is derived from an EMBL/GenBank/DDBJ whole genome shotgun (WGS) entry which is preliminary data.</text>
</comment>
<proteinExistence type="predicted"/>
<evidence type="ECO:0000256" key="1">
    <source>
        <dbReference type="SAM" id="MobiDB-lite"/>
    </source>
</evidence>